<proteinExistence type="predicted"/>
<dbReference type="AlphaFoldDB" id="A0A0E9T773"/>
<accession>A0A0E9T773</accession>
<organism evidence="1">
    <name type="scientific">Anguilla anguilla</name>
    <name type="common">European freshwater eel</name>
    <name type="synonym">Muraena anguilla</name>
    <dbReference type="NCBI Taxonomy" id="7936"/>
    <lineage>
        <taxon>Eukaryota</taxon>
        <taxon>Metazoa</taxon>
        <taxon>Chordata</taxon>
        <taxon>Craniata</taxon>
        <taxon>Vertebrata</taxon>
        <taxon>Euteleostomi</taxon>
        <taxon>Actinopterygii</taxon>
        <taxon>Neopterygii</taxon>
        <taxon>Teleostei</taxon>
        <taxon>Anguilliformes</taxon>
        <taxon>Anguillidae</taxon>
        <taxon>Anguilla</taxon>
    </lineage>
</organism>
<sequence>MPRLSWKPIMDASHTSVPLDFSLNQGIHPTMTLKTESKSLPSAKEIIKDH</sequence>
<reference evidence="1" key="2">
    <citation type="journal article" date="2015" name="Fish Shellfish Immunol.">
        <title>Early steps in the European eel (Anguilla anguilla)-Vibrio vulnificus interaction in the gills: Role of the RtxA13 toxin.</title>
        <authorList>
            <person name="Callol A."/>
            <person name="Pajuelo D."/>
            <person name="Ebbesson L."/>
            <person name="Teles M."/>
            <person name="MacKenzie S."/>
            <person name="Amaro C."/>
        </authorList>
    </citation>
    <scope>NUCLEOTIDE SEQUENCE</scope>
</reference>
<dbReference type="EMBL" id="GBXM01059969">
    <property type="protein sequence ID" value="JAH48608.1"/>
    <property type="molecule type" value="Transcribed_RNA"/>
</dbReference>
<name>A0A0E9T773_ANGAN</name>
<protein>
    <submittedName>
        <fullName evidence="1">Uncharacterized protein</fullName>
    </submittedName>
</protein>
<evidence type="ECO:0000313" key="1">
    <source>
        <dbReference type="EMBL" id="JAH48608.1"/>
    </source>
</evidence>
<reference evidence="1" key="1">
    <citation type="submission" date="2014-11" db="EMBL/GenBank/DDBJ databases">
        <authorList>
            <person name="Amaro Gonzalez C."/>
        </authorList>
    </citation>
    <scope>NUCLEOTIDE SEQUENCE</scope>
</reference>